<dbReference type="InterPro" id="IPR001584">
    <property type="entry name" value="Integrase_cat-core"/>
</dbReference>
<evidence type="ECO:0000259" key="2">
    <source>
        <dbReference type="PROSITE" id="PS50994"/>
    </source>
</evidence>
<reference evidence="3 4" key="1">
    <citation type="journal article" date="2012" name="Nat. Biotechnol.">
        <title>Draft genome sequence of pigeonpea (Cajanus cajan), an orphan legume crop of resource-poor farmers.</title>
        <authorList>
            <person name="Varshney R.K."/>
            <person name="Chen W."/>
            <person name="Li Y."/>
            <person name="Bharti A.K."/>
            <person name="Saxena R.K."/>
            <person name="Schlueter J.A."/>
            <person name="Donoghue M.T."/>
            <person name="Azam S."/>
            <person name="Fan G."/>
            <person name="Whaley A.M."/>
            <person name="Farmer A.D."/>
            <person name="Sheridan J."/>
            <person name="Iwata A."/>
            <person name="Tuteja R."/>
            <person name="Penmetsa R.V."/>
            <person name="Wu W."/>
            <person name="Upadhyaya H.D."/>
            <person name="Yang S.P."/>
            <person name="Shah T."/>
            <person name="Saxena K.B."/>
            <person name="Michael T."/>
            <person name="McCombie W.R."/>
            <person name="Yang B."/>
            <person name="Zhang G."/>
            <person name="Yang H."/>
            <person name="Wang J."/>
            <person name="Spillane C."/>
            <person name="Cook D.R."/>
            <person name="May G.D."/>
            <person name="Xu X."/>
            <person name="Jackson S.A."/>
        </authorList>
    </citation>
    <scope>NUCLEOTIDE SEQUENCE [LARGE SCALE GENOMIC DNA]</scope>
    <source>
        <strain evidence="4">cv. Asha</strain>
    </source>
</reference>
<dbReference type="SUPFAM" id="SSF53098">
    <property type="entry name" value="Ribonuclease H-like"/>
    <property type="match status" value="1"/>
</dbReference>
<dbReference type="InterPro" id="IPR039537">
    <property type="entry name" value="Retrotran_Ty1/copia-like"/>
</dbReference>
<feature type="domain" description="Integrase catalytic" evidence="2">
    <location>
        <begin position="188"/>
        <end position="297"/>
    </location>
</feature>
<evidence type="ECO:0000313" key="3">
    <source>
        <dbReference type="EMBL" id="KYP63464.1"/>
    </source>
</evidence>
<dbReference type="Gene3D" id="3.30.420.10">
    <property type="entry name" value="Ribonuclease H-like superfamily/Ribonuclease H"/>
    <property type="match status" value="1"/>
</dbReference>
<name>A0A151T8Y7_CAJCA</name>
<sequence>MTRNQSYFSKLSFSDSLPLVTLADGSQIKVQGIGQIHPLPHLPLHSVLFVPGCPFNLISISKFTSNLDFSVLFVNNSVLIQDRRTGQTIGAVHESRGLYCLSSPIACVSTSANLAHQRLGHPSLEKLRLLVPSLSTVKNIQCESCQLGKHVRQSYPSSVHKCVAPQFTLVHSDIWGPSRVCSTLGYSYTEITFQFGQSIKTLRTDNAKEYLSSKFQSFLFSQGILHQTSCAHTPQQNGVAERINRHLVEIARTILLHHKVPLRFWGDAILSACYLINRMPSSVLNNQIPYTILYPQKDLYPVPLRVFGCTCFVHDLTPGKDKFFAKSLKCIFLGYSRLQKGYHCFCPQLQRYIVSADVSFFESSSPFFSEDITSHTSLDDQPIIPTPAPAVVIDPPPLLVYQRRTRHPQVVPSTTPTASYSAPTDSLPMPPALEHPLPELPIAIHKGI</sequence>
<dbReference type="GO" id="GO:0006508">
    <property type="term" value="P:proteolysis"/>
    <property type="evidence" value="ECO:0007669"/>
    <property type="project" value="UniProtKB-KW"/>
</dbReference>
<dbReference type="Pfam" id="PF22936">
    <property type="entry name" value="Pol_BBD"/>
    <property type="match status" value="1"/>
</dbReference>
<dbReference type="PANTHER" id="PTHR42648:SF28">
    <property type="entry name" value="TRANSPOSON-ENCODED PROTEIN WITH RIBONUCLEASE H-LIKE AND RETROVIRUS ZINC FINGER-LIKE DOMAINS"/>
    <property type="match status" value="1"/>
</dbReference>
<keyword evidence="4" id="KW-1185">Reference proteome</keyword>
<dbReference type="GO" id="GO:0015074">
    <property type="term" value="P:DNA integration"/>
    <property type="evidence" value="ECO:0007669"/>
    <property type="project" value="InterPro"/>
</dbReference>
<organism evidence="3 4">
    <name type="scientific">Cajanus cajan</name>
    <name type="common">Pigeon pea</name>
    <name type="synonym">Cajanus indicus</name>
    <dbReference type="NCBI Taxonomy" id="3821"/>
    <lineage>
        <taxon>Eukaryota</taxon>
        <taxon>Viridiplantae</taxon>
        <taxon>Streptophyta</taxon>
        <taxon>Embryophyta</taxon>
        <taxon>Tracheophyta</taxon>
        <taxon>Spermatophyta</taxon>
        <taxon>Magnoliopsida</taxon>
        <taxon>eudicotyledons</taxon>
        <taxon>Gunneridae</taxon>
        <taxon>Pentapetalae</taxon>
        <taxon>rosids</taxon>
        <taxon>fabids</taxon>
        <taxon>Fabales</taxon>
        <taxon>Fabaceae</taxon>
        <taxon>Papilionoideae</taxon>
        <taxon>50 kb inversion clade</taxon>
        <taxon>NPAAA clade</taxon>
        <taxon>indigoferoid/millettioid clade</taxon>
        <taxon>Phaseoleae</taxon>
        <taxon>Cajanus</taxon>
    </lineage>
</organism>
<dbReference type="EMBL" id="CM003609">
    <property type="protein sequence ID" value="KYP63464.1"/>
    <property type="molecule type" value="Genomic_DNA"/>
</dbReference>
<dbReference type="InterPro" id="IPR012337">
    <property type="entry name" value="RNaseH-like_sf"/>
</dbReference>
<dbReference type="Pfam" id="PF13976">
    <property type="entry name" value="gag_pre-integrs"/>
    <property type="match status" value="1"/>
</dbReference>
<dbReference type="AlphaFoldDB" id="A0A151T8Y7"/>
<dbReference type="Gramene" id="C.cajan_17520.t">
    <property type="protein sequence ID" value="C.cajan_17520.t"/>
    <property type="gene ID" value="C.cajan_17520"/>
</dbReference>
<evidence type="ECO:0000313" key="4">
    <source>
        <dbReference type="Proteomes" id="UP000075243"/>
    </source>
</evidence>
<dbReference type="InterPro" id="IPR036397">
    <property type="entry name" value="RNaseH_sf"/>
</dbReference>
<dbReference type="PROSITE" id="PS50994">
    <property type="entry name" value="INTEGRASE"/>
    <property type="match status" value="1"/>
</dbReference>
<dbReference type="Pfam" id="PF25597">
    <property type="entry name" value="SH3_retrovirus"/>
    <property type="match status" value="1"/>
</dbReference>
<accession>A0A151T8Y7</accession>
<keyword evidence="1" id="KW-0378">Hydrolase</keyword>
<proteinExistence type="predicted"/>
<keyword evidence="1" id="KW-0645">Protease</keyword>
<evidence type="ECO:0000256" key="1">
    <source>
        <dbReference type="ARBA" id="ARBA00022670"/>
    </source>
</evidence>
<dbReference type="Proteomes" id="UP000075243">
    <property type="component" value="Chromosome 7"/>
</dbReference>
<protein>
    <submittedName>
        <fullName evidence="3">Retrovirus-related Pol polyprotein from transposon TNT 1-94</fullName>
    </submittedName>
</protein>
<dbReference type="InterPro" id="IPR054722">
    <property type="entry name" value="PolX-like_BBD"/>
</dbReference>
<dbReference type="GO" id="GO:0008233">
    <property type="term" value="F:peptidase activity"/>
    <property type="evidence" value="ECO:0007669"/>
    <property type="project" value="UniProtKB-KW"/>
</dbReference>
<gene>
    <name evidence="3" type="ORF">KK1_018040</name>
</gene>
<dbReference type="InterPro" id="IPR025724">
    <property type="entry name" value="GAG-pre-integrase_dom"/>
</dbReference>
<dbReference type="GO" id="GO:0003676">
    <property type="term" value="F:nucleic acid binding"/>
    <property type="evidence" value="ECO:0007669"/>
    <property type="project" value="InterPro"/>
</dbReference>
<dbReference type="PANTHER" id="PTHR42648">
    <property type="entry name" value="TRANSPOSASE, PUTATIVE-RELATED"/>
    <property type="match status" value="1"/>
</dbReference>
<dbReference type="InterPro" id="IPR057670">
    <property type="entry name" value="SH3_retrovirus"/>
</dbReference>